<name>A0ACC2UKZ8_9FUNG</name>
<comment type="caution">
    <text evidence="1">The sequence shown here is derived from an EMBL/GenBank/DDBJ whole genome shotgun (WGS) entry which is preliminary data.</text>
</comment>
<accession>A0ACC2UKZ8</accession>
<keyword evidence="2" id="KW-1185">Reference proteome</keyword>
<dbReference type="Proteomes" id="UP001165960">
    <property type="component" value="Unassembled WGS sequence"/>
</dbReference>
<reference evidence="1" key="1">
    <citation type="submission" date="2022-04" db="EMBL/GenBank/DDBJ databases">
        <title>Genome of the entomopathogenic fungus Entomophthora muscae.</title>
        <authorList>
            <person name="Elya C."/>
            <person name="Lovett B.R."/>
            <person name="Lee E."/>
            <person name="Macias A.M."/>
            <person name="Hajek A.E."/>
            <person name="De Bivort B.L."/>
            <person name="Kasson M.T."/>
            <person name="De Fine Licht H.H."/>
            <person name="Stajich J.E."/>
        </authorList>
    </citation>
    <scope>NUCLEOTIDE SEQUENCE</scope>
    <source>
        <strain evidence="1">Berkeley</strain>
    </source>
</reference>
<dbReference type="EMBL" id="QTSX02000196">
    <property type="protein sequence ID" value="KAJ9087789.1"/>
    <property type="molecule type" value="Genomic_DNA"/>
</dbReference>
<evidence type="ECO:0000313" key="1">
    <source>
        <dbReference type="EMBL" id="KAJ9087789.1"/>
    </source>
</evidence>
<protein>
    <submittedName>
        <fullName evidence="1">3-dehydrosphinganine reductase</fullName>
        <ecNumber evidence="1">1.1.1.-</ecNumber>
    </submittedName>
</protein>
<dbReference type="EC" id="1.1.1.-" evidence="1"/>
<organism evidence="1 2">
    <name type="scientific">Entomophthora muscae</name>
    <dbReference type="NCBI Taxonomy" id="34485"/>
    <lineage>
        <taxon>Eukaryota</taxon>
        <taxon>Fungi</taxon>
        <taxon>Fungi incertae sedis</taxon>
        <taxon>Zoopagomycota</taxon>
        <taxon>Entomophthoromycotina</taxon>
        <taxon>Entomophthoromycetes</taxon>
        <taxon>Entomophthorales</taxon>
        <taxon>Entomophthoraceae</taxon>
        <taxon>Entomophthora</taxon>
    </lineage>
</organism>
<evidence type="ECO:0000313" key="2">
    <source>
        <dbReference type="Proteomes" id="UP001165960"/>
    </source>
</evidence>
<gene>
    <name evidence="1" type="primary">TSC10</name>
    <name evidence="1" type="ORF">DSO57_1029566</name>
</gene>
<keyword evidence="1" id="KW-0560">Oxidoreductase</keyword>
<proteinExistence type="predicted"/>
<sequence length="354" mass="38375">MDFAGLFKQHGWELLVVAAFTLILLPVFSLVVVIARFFIKQSVGIDASKIKKRHVLVVGASQGLGKEVAIQVASLGASRVTMVARGTDRDGSGKSRLDYAVDECKAQCSSEVMVDLIKMDVRTPDSVSQTLESIVQQHGMVDWLVVCSGSANPLLILDNELHGHSNEKAMMDVNFFGTVNVIRGILAIGSKMSPPSYPERLVTVGSVALGCPMAGFAAYGASKGALRAFTDVLRNERFFYGNIQVHHFMPGSMDTPGFEEENRNKPEVTKLIEGTADLYSASQAAAALLQGITNETYLINNDPIGVLARLNIQNLTPRNWPLVEAMASPAAVVIGEILLRHFDGISRKCSRRSQ</sequence>